<organism evidence="1">
    <name type="scientific">marine metagenome</name>
    <dbReference type="NCBI Taxonomy" id="408172"/>
    <lineage>
        <taxon>unclassified sequences</taxon>
        <taxon>metagenomes</taxon>
        <taxon>ecological metagenomes</taxon>
    </lineage>
</organism>
<proteinExistence type="predicted"/>
<dbReference type="AlphaFoldDB" id="A0A381VJ13"/>
<sequence length="76" mass="8528">MSGSNPYRIYPSFSQNAKKDPLPHALKVGYMRKMFPKHARNIVADKDAKTAINVAVKLYDEGFTDLVMVVGSDRVK</sequence>
<accession>A0A381VJ13</accession>
<feature type="non-terminal residue" evidence="1">
    <location>
        <position position="76"/>
    </location>
</feature>
<dbReference type="EMBL" id="UINC01008778">
    <property type="protein sequence ID" value="SVA39463.1"/>
    <property type="molecule type" value="Genomic_DNA"/>
</dbReference>
<gene>
    <name evidence="1" type="ORF">METZ01_LOCUS92317</name>
</gene>
<reference evidence="1" key="1">
    <citation type="submission" date="2018-05" db="EMBL/GenBank/DDBJ databases">
        <authorList>
            <person name="Lanie J.A."/>
            <person name="Ng W.-L."/>
            <person name="Kazmierczak K.M."/>
            <person name="Andrzejewski T.M."/>
            <person name="Davidsen T.M."/>
            <person name="Wayne K.J."/>
            <person name="Tettelin H."/>
            <person name="Glass J.I."/>
            <person name="Rusch D."/>
            <person name="Podicherti R."/>
            <person name="Tsui H.-C.T."/>
            <person name="Winkler M.E."/>
        </authorList>
    </citation>
    <scope>NUCLEOTIDE SEQUENCE</scope>
</reference>
<protein>
    <submittedName>
        <fullName evidence="1">Uncharacterized protein</fullName>
    </submittedName>
</protein>
<evidence type="ECO:0000313" key="1">
    <source>
        <dbReference type="EMBL" id="SVA39463.1"/>
    </source>
</evidence>
<name>A0A381VJ13_9ZZZZ</name>